<dbReference type="EMBL" id="JAEMWV010000006">
    <property type="protein sequence ID" value="MBN8252514.1"/>
    <property type="molecule type" value="Genomic_DNA"/>
</dbReference>
<feature type="transmembrane region" description="Helical" evidence="6">
    <location>
        <begin position="31"/>
        <end position="49"/>
    </location>
</feature>
<dbReference type="GO" id="GO:0005886">
    <property type="term" value="C:plasma membrane"/>
    <property type="evidence" value="ECO:0007669"/>
    <property type="project" value="UniProtKB-SubCell"/>
</dbReference>
<comment type="caution">
    <text evidence="7">The sequence shown here is derived from an EMBL/GenBank/DDBJ whole genome shotgun (WGS) entry which is preliminary data.</text>
</comment>
<feature type="transmembrane region" description="Helical" evidence="6">
    <location>
        <begin position="87"/>
        <end position="110"/>
    </location>
</feature>
<dbReference type="Proteomes" id="UP000664578">
    <property type="component" value="Unassembled WGS sequence"/>
</dbReference>
<evidence type="ECO:0000256" key="3">
    <source>
        <dbReference type="ARBA" id="ARBA00022692"/>
    </source>
</evidence>
<keyword evidence="4 6" id="KW-1133">Transmembrane helix</keyword>
<dbReference type="RefSeq" id="WP_119542965.1">
    <property type="nucleotide sequence ID" value="NZ_CM125968.1"/>
</dbReference>
<dbReference type="PANTHER" id="PTHR33931">
    <property type="entry name" value="HOLIN-LIKE PROTEIN CIDA-RELATED"/>
    <property type="match status" value="1"/>
</dbReference>
<protein>
    <submittedName>
        <fullName evidence="7">CidA/LrgA family holin-like protein</fullName>
    </submittedName>
</protein>
<dbReference type="NCBIfam" id="NF002460">
    <property type="entry name" value="PRK01658.1"/>
    <property type="match status" value="1"/>
</dbReference>
<feature type="transmembrane region" description="Helical" evidence="6">
    <location>
        <begin position="61"/>
        <end position="81"/>
    </location>
</feature>
<proteinExistence type="predicted"/>
<evidence type="ECO:0000313" key="7">
    <source>
        <dbReference type="EMBL" id="MBN8252514.1"/>
    </source>
</evidence>
<evidence type="ECO:0000256" key="6">
    <source>
        <dbReference type="SAM" id="Phobius"/>
    </source>
</evidence>
<comment type="subcellular location">
    <subcellularLocation>
        <location evidence="1">Cell membrane</location>
        <topology evidence="1">Multi-pass membrane protein</topology>
    </subcellularLocation>
</comment>
<keyword evidence="5 6" id="KW-0472">Membrane</keyword>
<evidence type="ECO:0000313" key="8">
    <source>
        <dbReference type="Proteomes" id="UP000664578"/>
    </source>
</evidence>
<dbReference type="GeneID" id="93681709"/>
<evidence type="ECO:0000256" key="5">
    <source>
        <dbReference type="ARBA" id="ARBA00023136"/>
    </source>
</evidence>
<dbReference type="Pfam" id="PF03788">
    <property type="entry name" value="LrgA"/>
    <property type="match status" value="1"/>
</dbReference>
<dbReference type="AlphaFoldDB" id="A0A8I1SNK7"/>
<name>A0A8I1SNK7_9BACI</name>
<keyword evidence="2" id="KW-1003">Cell membrane</keyword>
<evidence type="ECO:0000256" key="2">
    <source>
        <dbReference type="ARBA" id="ARBA00022475"/>
    </source>
</evidence>
<reference evidence="7" key="1">
    <citation type="submission" date="2020-12" db="EMBL/GenBank/DDBJ databases">
        <title>PHA producing bacteria isolated from mangrove.</title>
        <authorList>
            <person name="Zheng W."/>
            <person name="Yu S."/>
            <person name="Huang Y."/>
        </authorList>
    </citation>
    <scope>NUCLEOTIDE SEQUENCE</scope>
    <source>
        <strain evidence="7">GN22-4</strain>
    </source>
</reference>
<evidence type="ECO:0000256" key="1">
    <source>
        <dbReference type="ARBA" id="ARBA00004651"/>
    </source>
</evidence>
<dbReference type="InterPro" id="IPR005538">
    <property type="entry name" value="LrgA/CidA"/>
</dbReference>
<evidence type="ECO:0000256" key="4">
    <source>
        <dbReference type="ARBA" id="ARBA00022989"/>
    </source>
</evidence>
<organism evidence="7 8">
    <name type="scientific">Priestia flexa</name>
    <dbReference type="NCBI Taxonomy" id="86664"/>
    <lineage>
        <taxon>Bacteria</taxon>
        <taxon>Bacillati</taxon>
        <taxon>Bacillota</taxon>
        <taxon>Bacilli</taxon>
        <taxon>Bacillales</taxon>
        <taxon>Bacillaceae</taxon>
        <taxon>Priestia</taxon>
    </lineage>
</organism>
<gene>
    <name evidence="7" type="ORF">JF537_13115</name>
</gene>
<accession>A0A8I1SNK7</accession>
<sequence length="122" mass="13489">MKVLTLFVQILFFILIFFVGQQISQSLNLPIPGSIVGFGLLFLLLHLKVIKLNWVERAGNLLVGELLLFFIPAVVGLINYGDVLKSFGLQILIVITISTIVVMALTGMMAESISKRKEVSNE</sequence>
<dbReference type="PANTHER" id="PTHR33931:SF2">
    <property type="entry name" value="HOLIN-LIKE PROTEIN CIDA"/>
    <property type="match status" value="1"/>
</dbReference>
<keyword evidence="3 6" id="KW-0812">Transmembrane</keyword>